<evidence type="ECO:0000256" key="2">
    <source>
        <dbReference type="ARBA" id="ARBA00022491"/>
    </source>
</evidence>
<proteinExistence type="predicted"/>
<protein>
    <recommendedName>
        <fullName evidence="6">BHLH domain-containing protein</fullName>
    </recommendedName>
</protein>
<keyword evidence="3" id="KW-0805">Transcription regulation</keyword>
<evidence type="ECO:0000313" key="8">
    <source>
        <dbReference type="Ensembl" id="ENSDCDP00010021346.1"/>
    </source>
</evidence>
<keyword evidence="4" id="KW-0804">Transcription</keyword>
<evidence type="ECO:0000259" key="6">
    <source>
        <dbReference type="PROSITE" id="PS50888"/>
    </source>
</evidence>
<dbReference type="Ensembl" id="ENSDCDT00010023447.1">
    <property type="protein sequence ID" value="ENSDCDP00010021346.1"/>
    <property type="gene ID" value="ENSDCDG00010010483.1"/>
</dbReference>
<keyword evidence="2" id="KW-0678">Repressor</keyword>
<dbReference type="SMART" id="SM00353">
    <property type="entry name" value="HLH"/>
    <property type="match status" value="1"/>
</dbReference>
<dbReference type="Ensembl" id="ENSDCDT00010008494.1">
    <property type="protein sequence ID" value="ENSDCDP00010008088.1"/>
    <property type="gene ID" value="ENSDCDG00010003644.1"/>
</dbReference>
<sequence>MPASHPPIPQASKPLMERRRRARINACLVELRALLLRVHGAQAQRPRLEKAEVLELTVRHLRSLSSRGAPPCACTLPVWRPW</sequence>
<evidence type="ECO:0000256" key="1">
    <source>
        <dbReference type="ARBA" id="ARBA00004123"/>
    </source>
</evidence>
<dbReference type="PANTHER" id="PTHR10985">
    <property type="entry name" value="BASIC HELIX-LOOP-HELIX TRANSCRIPTION FACTOR, HES-RELATED"/>
    <property type="match status" value="1"/>
</dbReference>
<dbReference type="Pfam" id="PF00010">
    <property type="entry name" value="HLH"/>
    <property type="match status" value="1"/>
</dbReference>
<organism evidence="8 9">
    <name type="scientific">Denticeps clupeoides</name>
    <name type="common">denticle herring</name>
    <dbReference type="NCBI Taxonomy" id="299321"/>
    <lineage>
        <taxon>Eukaryota</taxon>
        <taxon>Metazoa</taxon>
        <taxon>Chordata</taxon>
        <taxon>Craniata</taxon>
        <taxon>Vertebrata</taxon>
        <taxon>Euteleostomi</taxon>
        <taxon>Actinopterygii</taxon>
        <taxon>Neopterygii</taxon>
        <taxon>Teleostei</taxon>
        <taxon>Clupei</taxon>
        <taxon>Clupeiformes</taxon>
        <taxon>Denticipitoidei</taxon>
        <taxon>Denticipitidae</taxon>
        <taxon>Denticeps</taxon>
    </lineage>
</organism>
<dbReference type="SUPFAM" id="SSF47459">
    <property type="entry name" value="HLH, helix-loop-helix DNA-binding domain"/>
    <property type="match status" value="1"/>
</dbReference>
<evidence type="ECO:0000313" key="9">
    <source>
        <dbReference type="Proteomes" id="UP000694580"/>
    </source>
</evidence>
<dbReference type="GO" id="GO:0046983">
    <property type="term" value="F:protein dimerization activity"/>
    <property type="evidence" value="ECO:0007669"/>
    <property type="project" value="InterPro"/>
</dbReference>
<evidence type="ECO:0000256" key="5">
    <source>
        <dbReference type="ARBA" id="ARBA00023242"/>
    </source>
</evidence>
<keyword evidence="5" id="KW-0539">Nucleus</keyword>
<feature type="domain" description="BHLH" evidence="6">
    <location>
        <begin position="8"/>
        <end position="64"/>
    </location>
</feature>
<evidence type="ECO:0000256" key="4">
    <source>
        <dbReference type="ARBA" id="ARBA00023163"/>
    </source>
</evidence>
<comment type="subcellular location">
    <subcellularLocation>
        <location evidence="1">Nucleus</location>
    </subcellularLocation>
</comment>
<reference evidence="8" key="2">
    <citation type="submission" date="2025-05" db="UniProtKB">
        <authorList>
            <consortium name="Ensembl"/>
        </authorList>
    </citation>
    <scope>IDENTIFICATION</scope>
</reference>
<evidence type="ECO:0000256" key="3">
    <source>
        <dbReference type="ARBA" id="ARBA00023015"/>
    </source>
</evidence>
<dbReference type="InterPro" id="IPR050370">
    <property type="entry name" value="HES_HEY"/>
</dbReference>
<dbReference type="InterPro" id="IPR011598">
    <property type="entry name" value="bHLH_dom"/>
</dbReference>
<dbReference type="Gene3D" id="4.10.280.10">
    <property type="entry name" value="Helix-loop-helix DNA-binding domain"/>
    <property type="match status" value="1"/>
</dbReference>
<dbReference type="InterPro" id="IPR036638">
    <property type="entry name" value="HLH_DNA-bd_sf"/>
</dbReference>
<name>A0AAY4BMM4_9TELE</name>
<accession>A0AAY4BMM4</accession>
<dbReference type="Proteomes" id="UP000694580">
    <property type="component" value="Chromosome 1"/>
</dbReference>
<keyword evidence="9" id="KW-1185">Reference proteome</keyword>
<dbReference type="CDD" id="cd11410">
    <property type="entry name" value="bHLH_O_HES"/>
    <property type="match status" value="1"/>
</dbReference>
<dbReference type="PROSITE" id="PS50888">
    <property type="entry name" value="BHLH"/>
    <property type="match status" value="1"/>
</dbReference>
<reference evidence="7 9" key="1">
    <citation type="submission" date="2020-06" db="EMBL/GenBank/DDBJ databases">
        <authorList>
            <consortium name="Wellcome Sanger Institute Data Sharing"/>
        </authorList>
    </citation>
    <scope>NUCLEOTIDE SEQUENCE [LARGE SCALE GENOMIC DNA]</scope>
</reference>
<evidence type="ECO:0000313" key="7">
    <source>
        <dbReference type="Ensembl" id="ENSDCDP00010008088.1"/>
    </source>
</evidence>
<dbReference type="GO" id="GO:0005634">
    <property type="term" value="C:nucleus"/>
    <property type="evidence" value="ECO:0007669"/>
    <property type="project" value="UniProtKB-SubCell"/>
</dbReference>
<dbReference type="GeneTree" id="ENSGT00990000212708"/>
<dbReference type="AlphaFoldDB" id="A0AAY4BMM4"/>